<feature type="region of interest" description="Disordered" evidence="1">
    <location>
        <begin position="1"/>
        <end position="56"/>
    </location>
</feature>
<feature type="compositionally biased region" description="Basic and acidic residues" evidence="1">
    <location>
        <begin position="1"/>
        <end position="11"/>
    </location>
</feature>
<name>A0A0L0HPI7_SPIPD</name>
<dbReference type="InterPro" id="IPR019410">
    <property type="entry name" value="Methyltransf_16"/>
</dbReference>
<dbReference type="SUPFAM" id="SSF53335">
    <property type="entry name" value="S-adenosyl-L-methionine-dependent methyltransferases"/>
    <property type="match status" value="1"/>
</dbReference>
<dbReference type="PANTHER" id="PTHR23108">
    <property type="entry name" value="METHYLTRANSFERASE-RELATED"/>
    <property type="match status" value="1"/>
</dbReference>
<dbReference type="OMA" id="AFAWSAE"/>
<dbReference type="InterPro" id="IPR029063">
    <property type="entry name" value="SAM-dependent_MTases_sf"/>
</dbReference>
<dbReference type="RefSeq" id="XP_016610748.1">
    <property type="nucleotide sequence ID" value="XM_016750105.1"/>
</dbReference>
<accession>A0A0L0HPI7</accession>
<dbReference type="Proteomes" id="UP000053201">
    <property type="component" value="Unassembled WGS sequence"/>
</dbReference>
<dbReference type="GeneID" id="27685429"/>
<dbReference type="Pfam" id="PF10294">
    <property type="entry name" value="Methyltransf_16"/>
    <property type="match status" value="1"/>
</dbReference>
<dbReference type="GO" id="GO:0005634">
    <property type="term" value="C:nucleus"/>
    <property type="evidence" value="ECO:0007669"/>
    <property type="project" value="TreeGrafter"/>
</dbReference>
<reference evidence="2 3" key="1">
    <citation type="submission" date="2009-08" db="EMBL/GenBank/DDBJ databases">
        <title>The Genome Sequence of Spizellomyces punctatus strain DAOM BR117.</title>
        <authorList>
            <consortium name="The Broad Institute Genome Sequencing Platform"/>
            <person name="Russ C."/>
            <person name="Cuomo C."/>
            <person name="Shea T."/>
            <person name="Young S.K."/>
            <person name="Zeng Q."/>
            <person name="Koehrsen M."/>
            <person name="Haas B."/>
            <person name="Borodovsky M."/>
            <person name="Guigo R."/>
            <person name="Alvarado L."/>
            <person name="Berlin A."/>
            <person name="Bochicchio J."/>
            <person name="Borenstein D."/>
            <person name="Chapman S."/>
            <person name="Chen Z."/>
            <person name="Engels R."/>
            <person name="Freedman E."/>
            <person name="Gellesch M."/>
            <person name="Goldberg J."/>
            <person name="Griggs A."/>
            <person name="Gujja S."/>
            <person name="Heiman D."/>
            <person name="Hepburn T."/>
            <person name="Howarth C."/>
            <person name="Jen D."/>
            <person name="Larson L."/>
            <person name="Lewis B."/>
            <person name="Mehta T."/>
            <person name="Park D."/>
            <person name="Pearson M."/>
            <person name="Roberts A."/>
            <person name="Saif S."/>
            <person name="Shenoy N."/>
            <person name="Sisk P."/>
            <person name="Stolte C."/>
            <person name="Sykes S."/>
            <person name="Thomson T."/>
            <person name="Walk T."/>
            <person name="White J."/>
            <person name="Yandava C."/>
            <person name="Burger G."/>
            <person name="Gray M.W."/>
            <person name="Holland P.W.H."/>
            <person name="King N."/>
            <person name="Lang F.B.F."/>
            <person name="Roger A.J."/>
            <person name="Ruiz-Trillo I."/>
            <person name="Lander E."/>
            <person name="Nusbaum C."/>
        </authorList>
    </citation>
    <scope>NUCLEOTIDE SEQUENCE [LARGE SCALE GENOMIC DNA]</scope>
    <source>
        <strain evidence="2 3">DAOM BR117</strain>
    </source>
</reference>
<sequence length="367" mass="41078">MKRSHAHEQNHVFENVSDPGTDREDKLQGKRQRRLSSLQDEKQGGTGIPCDGVNTVDPPADDELVDLVLSEVHINPLNGPAQNDGQNRRRTVFRLKPESRMSGTSPLIIEHEMATPLSRVGLQVWSGALLLCDYILSQSDNIFTPETIVLELGCGTGLVAAVAGRACGRVYATDLDSLGVLDLCCRNLELNDVKDRVKVKQLDLLDNQCPLFKEFDTSNDIDRAPILNAVDSGPYCWTSADVQDFMANCTILLAADIIYEDTVTFALVQRLWTLLSPTTNNQPRILYLALEKRVQFSLDEQEVTAPARDYFLETLKASNADRGEANVPERIVAKMMDIDRIPHILQYERTKELELWSLTLERIESEG</sequence>
<dbReference type="STRING" id="645134.A0A0L0HPI7"/>
<gene>
    <name evidence="2" type="ORF">SPPG_01792</name>
</gene>
<dbReference type="GO" id="GO:0008276">
    <property type="term" value="F:protein methyltransferase activity"/>
    <property type="evidence" value="ECO:0007669"/>
    <property type="project" value="InterPro"/>
</dbReference>
<dbReference type="InterPro" id="IPR038899">
    <property type="entry name" value="METTL22"/>
</dbReference>
<dbReference type="CDD" id="cd02440">
    <property type="entry name" value="AdoMet_MTases"/>
    <property type="match status" value="1"/>
</dbReference>
<evidence type="ECO:0000313" key="3">
    <source>
        <dbReference type="Proteomes" id="UP000053201"/>
    </source>
</evidence>
<dbReference type="EMBL" id="KQ257452">
    <property type="protein sequence ID" value="KND02709.1"/>
    <property type="molecule type" value="Genomic_DNA"/>
</dbReference>
<keyword evidence="3" id="KW-1185">Reference proteome</keyword>
<dbReference type="VEuPathDB" id="FungiDB:SPPG_01792"/>
<evidence type="ECO:0008006" key="4">
    <source>
        <dbReference type="Google" id="ProtNLM"/>
    </source>
</evidence>
<dbReference type="AlphaFoldDB" id="A0A0L0HPI7"/>
<organism evidence="2 3">
    <name type="scientific">Spizellomyces punctatus (strain DAOM BR117)</name>
    <dbReference type="NCBI Taxonomy" id="645134"/>
    <lineage>
        <taxon>Eukaryota</taxon>
        <taxon>Fungi</taxon>
        <taxon>Fungi incertae sedis</taxon>
        <taxon>Chytridiomycota</taxon>
        <taxon>Chytridiomycota incertae sedis</taxon>
        <taxon>Chytridiomycetes</taxon>
        <taxon>Spizellomycetales</taxon>
        <taxon>Spizellomycetaceae</taxon>
        <taxon>Spizellomyces</taxon>
    </lineage>
</organism>
<proteinExistence type="predicted"/>
<dbReference type="Gene3D" id="3.40.50.150">
    <property type="entry name" value="Vaccinia Virus protein VP39"/>
    <property type="match status" value="1"/>
</dbReference>
<dbReference type="eggNOG" id="KOG2497">
    <property type="taxonomic scope" value="Eukaryota"/>
</dbReference>
<evidence type="ECO:0000313" key="2">
    <source>
        <dbReference type="EMBL" id="KND02709.1"/>
    </source>
</evidence>
<dbReference type="PANTHER" id="PTHR23108:SF0">
    <property type="entry name" value="METHYLTRANSFERASE-LIKE PROTEIN 22"/>
    <property type="match status" value="1"/>
</dbReference>
<dbReference type="InParanoid" id="A0A0L0HPI7"/>
<protein>
    <recommendedName>
        <fullName evidence="4">Methyltransferase-like protein 22</fullName>
    </recommendedName>
</protein>
<evidence type="ECO:0000256" key="1">
    <source>
        <dbReference type="SAM" id="MobiDB-lite"/>
    </source>
</evidence>
<dbReference type="OrthoDB" id="10255963at2759"/>